<evidence type="ECO:0000313" key="7">
    <source>
        <dbReference type="EMBL" id="KUM56360.1"/>
    </source>
</evidence>
<dbReference type="GO" id="GO:0022857">
    <property type="term" value="F:transmembrane transporter activity"/>
    <property type="evidence" value="ECO:0007669"/>
    <property type="project" value="InterPro"/>
</dbReference>
<keyword evidence="8" id="KW-1185">Reference proteome</keyword>
<comment type="caution">
    <text evidence="7">The sequence shown here is derived from an EMBL/GenBank/DDBJ whole genome shotgun (WGS) entry which is preliminary data.</text>
</comment>
<dbReference type="InterPro" id="IPR036259">
    <property type="entry name" value="MFS_trans_sf"/>
</dbReference>
<feature type="transmembrane region" description="Helical" evidence="5">
    <location>
        <begin position="496"/>
        <end position="515"/>
    </location>
</feature>
<dbReference type="STRING" id="48697.A0A117NKM7"/>
<dbReference type="PANTHER" id="PTHR23502:SF181">
    <property type="entry name" value="MAJOR FACILITATOR SUPERFAMILY (MFS) PROFILE DOMAIN-CONTAINING PROTEIN"/>
    <property type="match status" value="1"/>
</dbReference>
<evidence type="ECO:0000313" key="8">
    <source>
        <dbReference type="Proteomes" id="UP000055045"/>
    </source>
</evidence>
<feature type="transmembrane region" description="Helical" evidence="5">
    <location>
        <begin position="527"/>
        <end position="547"/>
    </location>
</feature>
<evidence type="ECO:0000256" key="5">
    <source>
        <dbReference type="SAM" id="Phobius"/>
    </source>
</evidence>
<feature type="transmembrane region" description="Helical" evidence="5">
    <location>
        <begin position="349"/>
        <end position="370"/>
    </location>
</feature>
<gene>
    <name evidence="7" type="ORF">ACN42_g10853</name>
</gene>
<feature type="transmembrane region" description="Helical" evidence="5">
    <location>
        <begin position="382"/>
        <end position="407"/>
    </location>
</feature>
<accession>A0A117NKM7</accession>
<protein>
    <recommendedName>
        <fullName evidence="6">Major facilitator superfamily (MFS) profile domain-containing protein</fullName>
    </recommendedName>
</protein>
<name>A0A117NKM7_PENFR</name>
<dbReference type="AlphaFoldDB" id="A0A117NKM7"/>
<evidence type="ECO:0000256" key="1">
    <source>
        <dbReference type="ARBA" id="ARBA00004141"/>
    </source>
</evidence>
<dbReference type="Gene3D" id="1.20.1250.20">
    <property type="entry name" value="MFS general substrate transporter like domains"/>
    <property type="match status" value="1"/>
</dbReference>
<dbReference type="Pfam" id="PF07690">
    <property type="entry name" value="MFS_1"/>
    <property type="match status" value="1"/>
</dbReference>
<feature type="domain" description="Major facilitator superfamily (MFS) profile" evidence="6">
    <location>
        <begin position="90"/>
        <end position="552"/>
    </location>
</feature>
<evidence type="ECO:0000256" key="3">
    <source>
        <dbReference type="ARBA" id="ARBA00022989"/>
    </source>
</evidence>
<evidence type="ECO:0000259" key="6">
    <source>
        <dbReference type="PROSITE" id="PS50850"/>
    </source>
</evidence>
<feature type="transmembrane region" description="Helical" evidence="5">
    <location>
        <begin position="153"/>
        <end position="173"/>
    </location>
</feature>
<dbReference type="SUPFAM" id="SSF103473">
    <property type="entry name" value="MFS general substrate transporter"/>
    <property type="match status" value="1"/>
</dbReference>
<feature type="transmembrane region" description="Helical" evidence="5">
    <location>
        <begin position="246"/>
        <end position="266"/>
    </location>
</feature>
<dbReference type="PANTHER" id="PTHR23502">
    <property type="entry name" value="MAJOR FACILITATOR SUPERFAMILY"/>
    <property type="match status" value="1"/>
</dbReference>
<organism evidence="7 8">
    <name type="scientific">Penicillium freii</name>
    <dbReference type="NCBI Taxonomy" id="48697"/>
    <lineage>
        <taxon>Eukaryota</taxon>
        <taxon>Fungi</taxon>
        <taxon>Dikarya</taxon>
        <taxon>Ascomycota</taxon>
        <taxon>Pezizomycotina</taxon>
        <taxon>Eurotiomycetes</taxon>
        <taxon>Eurotiomycetidae</taxon>
        <taxon>Eurotiales</taxon>
        <taxon>Aspergillaceae</taxon>
        <taxon>Penicillium</taxon>
    </lineage>
</organism>
<feature type="transmembrane region" description="Helical" evidence="5">
    <location>
        <begin position="128"/>
        <end position="147"/>
    </location>
</feature>
<dbReference type="InterPro" id="IPR011701">
    <property type="entry name" value="MFS"/>
</dbReference>
<sequence>MSGFHYAFSLPKSAVQQATPPGTVELYGTIFLLKMPQLAFLNLMLILVRQDHEAEPTSESASGPQLRVSPTPSTCPSDPLNWSPWRKAMALFCASGYCFIANITSASLSSALAFLATDFQPPVAQAHLSHLIAVNVLMFGAANIWWVPLSNVFGRRPIILVSLVMLTMCSIWATKATSFTSLLAARVFQGIAGAPADTISPGVIGEIYFRHQRGRAMTIYTISLVLGPIIGGIIGGYIANAWGWRWTQWLNVIISGVSLLACFFFLPETLFDRDAAIAMAAATDDIERPEEKPTGLEKLNIEELEQIDQPIPVQVYEPYTFASSLKVGLYRGGLWQHFMAPWKTLRFPAVWLVMLHYGGLVGGIVTISTVGPQFVSAAPYNWGANAGLINIGGLVGSIVGAAFTFYLSDHVLKRQAMRQTHGLSEPEARLPALFPGLFLATAGLVTFGFCGAHPSNFGWLGLQFGYGMLTFGVMQVPSIGFNYIIESYSMVSHDCFVMITCLRAIIAFAWTFFVGSWVEARGAAEPFGVFGMLMGIVALLTIPIYFYGKRIRIMTQKWAPGQGEW</sequence>
<keyword evidence="3 5" id="KW-1133">Transmembrane helix</keyword>
<feature type="transmembrane region" description="Helical" evidence="5">
    <location>
        <begin position="219"/>
        <end position="240"/>
    </location>
</feature>
<feature type="transmembrane region" description="Helical" evidence="5">
    <location>
        <begin position="88"/>
        <end position="116"/>
    </location>
</feature>
<dbReference type="PROSITE" id="PS50850">
    <property type="entry name" value="MFS"/>
    <property type="match status" value="1"/>
</dbReference>
<dbReference type="EMBL" id="LLXE01000501">
    <property type="protein sequence ID" value="KUM56360.1"/>
    <property type="molecule type" value="Genomic_DNA"/>
</dbReference>
<evidence type="ECO:0000256" key="2">
    <source>
        <dbReference type="ARBA" id="ARBA00022692"/>
    </source>
</evidence>
<proteinExistence type="predicted"/>
<evidence type="ECO:0000256" key="4">
    <source>
        <dbReference type="ARBA" id="ARBA00023136"/>
    </source>
</evidence>
<reference evidence="7 8" key="1">
    <citation type="submission" date="2015-10" db="EMBL/GenBank/DDBJ databases">
        <title>Genome sequencing of Penicillium freii.</title>
        <authorList>
            <person name="Nguyen H.D."/>
            <person name="Visagie C.M."/>
            <person name="Seifert K.A."/>
        </authorList>
    </citation>
    <scope>NUCLEOTIDE SEQUENCE [LARGE SCALE GENOMIC DNA]</scope>
    <source>
        <strain evidence="7 8">DAOM 242723</strain>
    </source>
</reference>
<dbReference type="Proteomes" id="UP000055045">
    <property type="component" value="Unassembled WGS sequence"/>
</dbReference>
<keyword evidence="4 5" id="KW-0472">Membrane</keyword>
<keyword evidence="2 5" id="KW-0812">Transmembrane</keyword>
<feature type="transmembrane region" description="Helical" evidence="5">
    <location>
        <begin position="464"/>
        <end position="484"/>
    </location>
</feature>
<dbReference type="GO" id="GO:0005886">
    <property type="term" value="C:plasma membrane"/>
    <property type="evidence" value="ECO:0007669"/>
    <property type="project" value="TreeGrafter"/>
</dbReference>
<comment type="subcellular location">
    <subcellularLocation>
        <location evidence="1">Membrane</location>
        <topology evidence="1">Multi-pass membrane protein</topology>
    </subcellularLocation>
</comment>
<dbReference type="InterPro" id="IPR020846">
    <property type="entry name" value="MFS_dom"/>
</dbReference>
<feature type="transmembrane region" description="Helical" evidence="5">
    <location>
        <begin position="428"/>
        <end position="449"/>
    </location>
</feature>